<dbReference type="EMBL" id="JAIWYP010000010">
    <property type="protein sequence ID" value="KAH3747627.1"/>
    <property type="molecule type" value="Genomic_DNA"/>
</dbReference>
<gene>
    <name evidence="1" type="ORF">DPMN_182055</name>
</gene>
<name>A0A9D4I5U3_DREPO</name>
<organism evidence="1 2">
    <name type="scientific">Dreissena polymorpha</name>
    <name type="common">Zebra mussel</name>
    <name type="synonym">Mytilus polymorpha</name>
    <dbReference type="NCBI Taxonomy" id="45954"/>
    <lineage>
        <taxon>Eukaryota</taxon>
        <taxon>Metazoa</taxon>
        <taxon>Spiralia</taxon>
        <taxon>Lophotrochozoa</taxon>
        <taxon>Mollusca</taxon>
        <taxon>Bivalvia</taxon>
        <taxon>Autobranchia</taxon>
        <taxon>Heteroconchia</taxon>
        <taxon>Euheterodonta</taxon>
        <taxon>Imparidentia</taxon>
        <taxon>Neoheterodontei</taxon>
        <taxon>Myida</taxon>
        <taxon>Dreissenoidea</taxon>
        <taxon>Dreissenidae</taxon>
        <taxon>Dreissena</taxon>
    </lineage>
</organism>
<protein>
    <submittedName>
        <fullName evidence="1">Uncharacterized protein</fullName>
    </submittedName>
</protein>
<dbReference type="AlphaFoldDB" id="A0A9D4I5U3"/>
<evidence type="ECO:0000313" key="1">
    <source>
        <dbReference type="EMBL" id="KAH3747627.1"/>
    </source>
</evidence>
<reference evidence="1" key="1">
    <citation type="journal article" date="2019" name="bioRxiv">
        <title>The Genome of the Zebra Mussel, Dreissena polymorpha: A Resource for Invasive Species Research.</title>
        <authorList>
            <person name="McCartney M.A."/>
            <person name="Auch B."/>
            <person name="Kono T."/>
            <person name="Mallez S."/>
            <person name="Zhang Y."/>
            <person name="Obille A."/>
            <person name="Becker A."/>
            <person name="Abrahante J.E."/>
            <person name="Garbe J."/>
            <person name="Badalamenti J.P."/>
            <person name="Herman A."/>
            <person name="Mangelson H."/>
            <person name="Liachko I."/>
            <person name="Sullivan S."/>
            <person name="Sone E.D."/>
            <person name="Koren S."/>
            <person name="Silverstein K.A.T."/>
            <person name="Beckman K.B."/>
            <person name="Gohl D.M."/>
        </authorList>
    </citation>
    <scope>NUCLEOTIDE SEQUENCE</scope>
    <source>
        <strain evidence="1">Duluth1</strain>
        <tissue evidence="1">Whole animal</tissue>
    </source>
</reference>
<dbReference type="Proteomes" id="UP000828390">
    <property type="component" value="Unassembled WGS sequence"/>
</dbReference>
<sequence>MNTADACYVYGHIERHRRTNEQSIQERYTHPLSPGKPLLGIRTHGQTDMKTYKQTTYGRTGVGRTRNGQNRLTDWSSDRIILRTRTRELKVGQINEVYVVRCYFPH</sequence>
<accession>A0A9D4I5U3</accession>
<reference evidence="1" key="2">
    <citation type="submission" date="2020-11" db="EMBL/GenBank/DDBJ databases">
        <authorList>
            <person name="McCartney M.A."/>
            <person name="Auch B."/>
            <person name="Kono T."/>
            <person name="Mallez S."/>
            <person name="Becker A."/>
            <person name="Gohl D.M."/>
            <person name="Silverstein K.A.T."/>
            <person name="Koren S."/>
            <person name="Bechman K.B."/>
            <person name="Herman A."/>
            <person name="Abrahante J.E."/>
            <person name="Garbe J."/>
        </authorList>
    </citation>
    <scope>NUCLEOTIDE SEQUENCE</scope>
    <source>
        <strain evidence="1">Duluth1</strain>
        <tissue evidence="1">Whole animal</tissue>
    </source>
</reference>
<evidence type="ECO:0000313" key="2">
    <source>
        <dbReference type="Proteomes" id="UP000828390"/>
    </source>
</evidence>
<proteinExistence type="predicted"/>
<keyword evidence="2" id="KW-1185">Reference proteome</keyword>
<comment type="caution">
    <text evidence="1">The sequence shown here is derived from an EMBL/GenBank/DDBJ whole genome shotgun (WGS) entry which is preliminary data.</text>
</comment>